<proteinExistence type="predicted"/>
<evidence type="ECO:0000313" key="2">
    <source>
        <dbReference type="EMBL" id="EJX00604.1"/>
    </source>
</evidence>
<dbReference type="EMBL" id="AMCI01003310">
    <property type="protein sequence ID" value="EJX00604.1"/>
    <property type="molecule type" value="Genomic_DNA"/>
</dbReference>
<comment type="caution">
    <text evidence="2">The sequence shown here is derived from an EMBL/GenBank/DDBJ whole genome shotgun (WGS) entry which is preliminary data.</text>
</comment>
<evidence type="ECO:0000256" key="1">
    <source>
        <dbReference type="SAM" id="MobiDB-lite"/>
    </source>
</evidence>
<reference evidence="2" key="1">
    <citation type="journal article" date="2012" name="PLoS ONE">
        <title>Gene sets for utilization of primary and secondary nutrition supplies in the distal gut of endangered iberian lynx.</title>
        <authorList>
            <person name="Alcaide M."/>
            <person name="Messina E."/>
            <person name="Richter M."/>
            <person name="Bargiela R."/>
            <person name="Peplies J."/>
            <person name="Huws S.A."/>
            <person name="Newbold C.J."/>
            <person name="Golyshin P.N."/>
            <person name="Simon M.A."/>
            <person name="Lopez G."/>
            <person name="Yakimov M.M."/>
            <person name="Ferrer M."/>
        </authorList>
    </citation>
    <scope>NUCLEOTIDE SEQUENCE</scope>
</reference>
<organism evidence="2">
    <name type="scientific">gut metagenome</name>
    <dbReference type="NCBI Taxonomy" id="749906"/>
    <lineage>
        <taxon>unclassified sequences</taxon>
        <taxon>metagenomes</taxon>
        <taxon>organismal metagenomes</taxon>
    </lineage>
</organism>
<accession>J9G1A0</accession>
<gene>
    <name evidence="2" type="ORF">EVA_11292</name>
</gene>
<dbReference type="AlphaFoldDB" id="J9G1A0"/>
<protein>
    <submittedName>
        <fullName evidence="2">Uncharacterized protein</fullName>
    </submittedName>
</protein>
<sequence length="35" mass="3524">MAVGEVMSSFTPLPSIAARSPSSSPVLPSLSFTTA</sequence>
<feature type="region of interest" description="Disordered" evidence="1">
    <location>
        <begin position="13"/>
        <end position="35"/>
    </location>
</feature>
<name>J9G1A0_9ZZZZ</name>